<evidence type="ECO:0000256" key="5">
    <source>
        <dbReference type="ARBA" id="ARBA00023175"/>
    </source>
</evidence>
<keyword evidence="4 9" id="KW-0518">Myosin</keyword>
<dbReference type="InterPro" id="IPR027417">
    <property type="entry name" value="P-loop_NTPase"/>
</dbReference>
<dbReference type="SMART" id="SM00242">
    <property type="entry name" value="MYSc"/>
    <property type="match status" value="1"/>
</dbReference>
<dbReference type="PANTHER" id="PTHR13140">
    <property type="entry name" value="MYOSIN"/>
    <property type="match status" value="1"/>
</dbReference>
<feature type="compositionally biased region" description="Basic and acidic residues" evidence="10">
    <location>
        <begin position="10"/>
        <end position="21"/>
    </location>
</feature>
<dbReference type="InterPro" id="IPR001609">
    <property type="entry name" value="Myosin_head_motor_dom-like"/>
</dbReference>
<reference evidence="12 13" key="1">
    <citation type="submission" date="2017-05" db="EMBL/GenBank/DDBJ databases">
        <title>Genome of assembly of the Bengalese finch, Lonchura striata domestica.</title>
        <authorList>
            <person name="Colquitt B.M."/>
            <person name="Brainard M.S."/>
        </authorList>
    </citation>
    <scope>NUCLEOTIDE SEQUENCE [LARGE SCALE GENOMIC DNA]</scope>
    <source>
        <strain evidence="12">White83orange57</strain>
    </source>
</reference>
<dbReference type="Gene3D" id="3.40.850.10">
    <property type="entry name" value="Kinesin motor domain"/>
    <property type="match status" value="2"/>
</dbReference>
<evidence type="ECO:0000256" key="9">
    <source>
        <dbReference type="PROSITE-ProRule" id="PRU00782"/>
    </source>
</evidence>
<keyword evidence="2 9" id="KW-0547">Nucleotide-binding</keyword>
<keyword evidence="13" id="KW-1185">Reference proteome</keyword>
<dbReference type="Pfam" id="PF00063">
    <property type="entry name" value="Myosin_head"/>
    <property type="match status" value="2"/>
</dbReference>
<evidence type="ECO:0000313" key="13">
    <source>
        <dbReference type="Proteomes" id="UP000197619"/>
    </source>
</evidence>
<dbReference type="Pfam" id="PF00612">
    <property type="entry name" value="IQ"/>
    <property type="match status" value="1"/>
</dbReference>
<keyword evidence="5 9" id="KW-0505">Motor protein</keyword>
<dbReference type="Gene3D" id="1.20.58.530">
    <property type="match status" value="1"/>
</dbReference>
<feature type="binding site" evidence="9">
    <location>
        <begin position="144"/>
        <end position="151"/>
    </location>
    <ligand>
        <name>ATP</name>
        <dbReference type="ChEBI" id="CHEBI:30616"/>
    </ligand>
</feature>
<gene>
    <name evidence="12" type="primary">MYO19</name>
    <name evidence="12" type="ORF">RLOC_00003296</name>
</gene>
<dbReference type="GO" id="GO:0016459">
    <property type="term" value="C:myosin complex"/>
    <property type="evidence" value="ECO:0007669"/>
    <property type="project" value="UniProtKB-KW"/>
</dbReference>
<evidence type="ECO:0000256" key="3">
    <source>
        <dbReference type="ARBA" id="ARBA00022840"/>
    </source>
</evidence>
<evidence type="ECO:0000256" key="4">
    <source>
        <dbReference type="ARBA" id="ARBA00023123"/>
    </source>
</evidence>
<name>A0A218UU58_9PASE</name>
<dbReference type="STRING" id="299123.ENSLSDP00000012001"/>
<dbReference type="InterPro" id="IPR036961">
    <property type="entry name" value="Kinesin_motor_dom_sf"/>
</dbReference>
<feature type="domain" description="Myosin motor" evidence="11">
    <location>
        <begin position="47"/>
        <end position="826"/>
    </location>
</feature>
<dbReference type="GO" id="GO:0016020">
    <property type="term" value="C:membrane"/>
    <property type="evidence" value="ECO:0007669"/>
    <property type="project" value="TreeGrafter"/>
</dbReference>
<evidence type="ECO:0000256" key="10">
    <source>
        <dbReference type="SAM" id="MobiDB-lite"/>
    </source>
</evidence>
<feature type="region of interest" description="Disordered" evidence="10">
    <location>
        <begin position="1"/>
        <end position="21"/>
    </location>
</feature>
<dbReference type="GO" id="GO:0051015">
    <property type="term" value="F:actin filament binding"/>
    <property type="evidence" value="ECO:0007669"/>
    <property type="project" value="TreeGrafter"/>
</dbReference>
<dbReference type="InterPro" id="IPR000048">
    <property type="entry name" value="IQ_motif_EF-hand-BS"/>
</dbReference>
<comment type="similarity">
    <text evidence="9">Belongs to the TRAFAC class myosin-kinesin ATPase superfamily. Myosin family.</text>
</comment>
<dbReference type="PRINTS" id="PR00193">
    <property type="entry name" value="MYOSINHEAVY"/>
</dbReference>
<comment type="caution">
    <text evidence="12">The sequence shown here is derived from an EMBL/GenBank/DDBJ whole genome shotgun (WGS) entry which is preliminary data.</text>
</comment>
<dbReference type="Gene3D" id="1.20.120.720">
    <property type="entry name" value="Myosin VI head, motor domain, U50 subdomain"/>
    <property type="match status" value="1"/>
</dbReference>
<evidence type="ECO:0000256" key="7">
    <source>
        <dbReference type="ARBA" id="ARBA00054433"/>
    </source>
</evidence>
<evidence type="ECO:0000313" key="12">
    <source>
        <dbReference type="EMBL" id="OWK57313.1"/>
    </source>
</evidence>
<dbReference type="GO" id="GO:0007015">
    <property type="term" value="P:actin filament organization"/>
    <property type="evidence" value="ECO:0007669"/>
    <property type="project" value="TreeGrafter"/>
</dbReference>
<keyword evidence="3 9" id="KW-0067">ATP-binding</keyword>
<evidence type="ECO:0000256" key="2">
    <source>
        <dbReference type="ARBA" id="ARBA00022741"/>
    </source>
</evidence>
<keyword evidence="1" id="KW-0677">Repeat</keyword>
<evidence type="ECO:0000256" key="8">
    <source>
        <dbReference type="ARBA" id="ARBA00073674"/>
    </source>
</evidence>
<dbReference type="EMBL" id="MUZQ01000126">
    <property type="protein sequence ID" value="OWK57313.1"/>
    <property type="molecule type" value="Genomic_DNA"/>
</dbReference>
<dbReference type="PROSITE" id="PS50096">
    <property type="entry name" value="IQ"/>
    <property type="match status" value="1"/>
</dbReference>
<dbReference type="GO" id="GO:0000146">
    <property type="term" value="F:microfilament motor activity"/>
    <property type="evidence" value="ECO:0007669"/>
    <property type="project" value="TreeGrafter"/>
</dbReference>
<keyword evidence="6 9" id="KW-0009">Actin-binding</keyword>
<protein>
    <recommendedName>
        <fullName evidence="8">Unconventional myosin-XIX</fullName>
    </recommendedName>
</protein>
<evidence type="ECO:0000256" key="1">
    <source>
        <dbReference type="ARBA" id="ARBA00022737"/>
    </source>
</evidence>
<dbReference type="PROSITE" id="PS51456">
    <property type="entry name" value="MYOSIN_MOTOR"/>
    <property type="match status" value="1"/>
</dbReference>
<sequence>MSKAGPGLDKMPKQENGQREDSLIQNDLSESFEEEVRAFLGDEEKLHLFDDLTKVNPVTTRTVLKCLQARYRVNLFYTNAGCSLVALNPFQPFSCLYSPELMREYHAALCPQDLKPHIFAVAEQTYRNVQKQMDPVNQSIIVSGESGAGKTWTSRCLMKFYASVAASAISPKGNETVERIEKRVLDSNPVMEAFEWHHSDCSVSATGNFTGNACTLRNNNSSRFGKYIQLQLDRFHHLTGASIQTFLLEKTRVAYQAPNERNFHIFYQITKGATAEERLEWNLPEGAEYRWLPNSERNLDEDCFEVTRGAMFHLGIGPATQSNIFKECAGAGLFQAAGRLRGAALGEAVLKNSLVAFQVLSGLLHLGNVQFSNPGDESQPCELEDKTKEFVKSTGDLLQIPTEELLESLRIRTITAGKQQQVFKKPCSRAECETRRDCLAKVIYARLFEWLVLVINENIYTDPSVWTSFIGLLDVYGFEAFPENNLEQLCINYANEKLQQHFVAHYLKAQQEEYAAEGLQWSFINYQDNQNCLDLIEGNPLSIFSLLNEECRLNRASNTDLFQTRIEKALSSNQCLSRDKFSKKPNFIISHYAGKVCYQLAAMVEKNKDAVPPELVHVLQKSKDPLLQKLFPVTEKNQNNTKTQNRAAVVTVVSKFKSSLEHLMEILSRTTPHYIRCIKPNADCKAMTFRREEVLSQLQACGIVEAISISAAGFPVRIPFQSFTERYKLLRKSWGSSKKRVWSKSSSHPAEKKGKFLQCFIPGDDKAPRAAVLEILQDAVRGQTPAQGAGNGAGAPSVYCGKTKVFLATSLVSAVPWLMPLECSCLGDILAQRQNSCQARLELLEARRAEVLNEKAFCIQCCWRRFKEKKTAKEKRSATLIQAAVRSWLAKSRFQRLRRAARAIQRGWRRWKAEAAALAAAELDEGEGEEFPAPGAALAEAARALGTAWPLQAAVQCWPLGLVLAAGPGSAMGRALPLLRCLGALRERPRAHPGCGIASIRALPQGSVRFHCRRSPLHFANVRPHTEVFSISGLNQILLDRQELLPT</sequence>
<dbReference type="Gene3D" id="6.20.240.20">
    <property type="match status" value="1"/>
</dbReference>
<organism evidence="12 13">
    <name type="scientific">Lonchura striata</name>
    <name type="common">white-rumped munia</name>
    <dbReference type="NCBI Taxonomy" id="40157"/>
    <lineage>
        <taxon>Eukaryota</taxon>
        <taxon>Metazoa</taxon>
        <taxon>Chordata</taxon>
        <taxon>Craniata</taxon>
        <taxon>Vertebrata</taxon>
        <taxon>Euteleostomi</taxon>
        <taxon>Archelosauria</taxon>
        <taxon>Archosauria</taxon>
        <taxon>Dinosauria</taxon>
        <taxon>Saurischia</taxon>
        <taxon>Theropoda</taxon>
        <taxon>Coelurosauria</taxon>
        <taxon>Aves</taxon>
        <taxon>Neognathae</taxon>
        <taxon>Neoaves</taxon>
        <taxon>Telluraves</taxon>
        <taxon>Australaves</taxon>
        <taxon>Passeriformes</taxon>
        <taxon>Passeroidea</taxon>
        <taxon>Estrildidae</taxon>
        <taxon>Estrildinae</taxon>
        <taxon>Lonchura</taxon>
    </lineage>
</organism>
<dbReference type="Gene3D" id="1.20.5.190">
    <property type="match status" value="1"/>
</dbReference>
<proteinExistence type="inferred from homology"/>
<dbReference type="PANTHER" id="PTHR13140:SF289">
    <property type="entry name" value="UNCONVENTIONAL MYOSIN-XIX"/>
    <property type="match status" value="1"/>
</dbReference>
<dbReference type="GO" id="GO:0005737">
    <property type="term" value="C:cytoplasm"/>
    <property type="evidence" value="ECO:0007669"/>
    <property type="project" value="TreeGrafter"/>
</dbReference>
<evidence type="ECO:0000256" key="6">
    <source>
        <dbReference type="ARBA" id="ARBA00023203"/>
    </source>
</evidence>
<accession>A0A218UU58</accession>
<dbReference type="FunFam" id="1.20.58.530:FF:000013">
    <property type="entry name" value="Unconventional myosin-XIX"/>
    <property type="match status" value="1"/>
</dbReference>
<evidence type="ECO:0000259" key="11">
    <source>
        <dbReference type="PROSITE" id="PS51456"/>
    </source>
</evidence>
<dbReference type="GO" id="GO:0005524">
    <property type="term" value="F:ATP binding"/>
    <property type="evidence" value="ECO:0007669"/>
    <property type="project" value="UniProtKB-UniRule"/>
</dbReference>
<dbReference type="SMART" id="SM00015">
    <property type="entry name" value="IQ"/>
    <property type="match status" value="3"/>
</dbReference>
<dbReference type="AlphaFoldDB" id="A0A218UU58"/>
<feature type="region of interest" description="Actin-binding" evidence="9">
    <location>
        <begin position="660"/>
        <end position="682"/>
    </location>
</feature>
<comment type="function">
    <text evidence="7">Actin-based motor molecule with ATPase activity that localizes to the mitochondrion outer membrane. Motor protein that moves towards the plus-end of actin filaments. Required for mitochondrial inheritance during mitosis. May be involved in mitochondrial transport or positioning.</text>
</comment>
<dbReference type="SUPFAM" id="SSF52540">
    <property type="entry name" value="P-loop containing nucleoside triphosphate hydrolases"/>
    <property type="match status" value="1"/>
</dbReference>
<dbReference type="Proteomes" id="UP000197619">
    <property type="component" value="Unassembled WGS sequence"/>
</dbReference>